<keyword evidence="4" id="KW-1185">Reference proteome</keyword>
<dbReference type="PANTHER" id="PTHR38248">
    <property type="entry name" value="FUNK1 6"/>
    <property type="match status" value="1"/>
</dbReference>
<dbReference type="InterPro" id="IPR040976">
    <property type="entry name" value="Pkinase_fungal"/>
</dbReference>
<dbReference type="InterPro" id="IPR011009">
    <property type="entry name" value="Kinase-like_dom_sf"/>
</dbReference>
<dbReference type="Pfam" id="PF17667">
    <property type="entry name" value="Pkinase_fungal"/>
    <property type="match status" value="1"/>
</dbReference>
<dbReference type="InterPro" id="IPR008266">
    <property type="entry name" value="Tyr_kinase_AS"/>
</dbReference>
<feature type="compositionally biased region" description="Low complexity" evidence="1">
    <location>
        <begin position="782"/>
        <end position="791"/>
    </location>
</feature>
<dbReference type="GO" id="GO:0004672">
    <property type="term" value="F:protein kinase activity"/>
    <property type="evidence" value="ECO:0007669"/>
    <property type="project" value="InterPro"/>
</dbReference>
<name>A0AA39URJ7_9AGAR</name>
<evidence type="ECO:0000256" key="1">
    <source>
        <dbReference type="SAM" id="MobiDB-lite"/>
    </source>
</evidence>
<gene>
    <name evidence="3" type="ORF">EDD18DRAFT_1442434</name>
</gene>
<dbReference type="PROSITE" id="PS00109">
    <property type="entry name" value="PROTEIN_KINASE_TYR"/>
    <property type="match status" value="1"/>
</dbReference>
<reference evidence="3" key="1">
    <citation type="submission" date="2023-06" db="EMBL/GenBank/DDBJ databases">
        <authorList>
            <consortium name="Lawrence Berkeley National Laboratory"/>
            <person name="Ahrendt S."/>
            <person name="Sahu N."/>
            <person name="Indic B."/>
            <person name="Wong-Bajracharya J."/>
            <person name="Merenyi Z."/>
            <person name="Ke H.-M."/>
            <person name="Monk M."/>
            <person name="Kocsube S."/>
            <person name="Drula E."/>
            <person name="Lipzen A."/>
            <person name="Balint B."/>
            <person name="Henrissat B."/>
            <person name="Andreopoulos B."/>
            <person name="Martin F.M."/>
            <person name="Harder C.B."/>
            <person name="Rigling D."/>
            <person name="Ford K.L."/>
            <person name="Foster G.D."/>
            <person name="Pangilinan J."/>
            <person name="Papanicolaou A."/>
            <person name="Barry K."/>
            <person name="LaButti K."/>
            <person name="Viragh M."/>
            <person name="Koriabine M."/>
            <person name="Yan M."/>
            <person name="Riley R."/>
            <person name="Champramary S."/>
            <person name="Plett K.L."/>
            <person name="Tsai I.J."/>
            <person name="Slot J."/>
            <person name="Sipos G."/>
            <person name="Plett J."/>
            <person name="Nagy L.G."/>
            <person name="Grigoriev I.V."/>
        </authorList>
    </citation>
    <scope>NUCLEOTIDE SEQUENCE</scope>
    <source>
        <strain evidence="3">HWK02</strain>
    </source>
</reference>
<accession>A0AA39URJ7</accession>
<sequence length="862" mass="97495">MDSHASEPPRTPSPSGRPTDPTREISVKATPRNHRRTENMSHATGNMEAHRADVVEDLVQIPEISLEDYKKSILPPCDYLDYVDKIIEALQREGTLIPFDGTSNLRWSAFLNDPKDSGRLEDDTFKHMATIAADIVKAAREVYKDGPEPTTVMECKPNETILSEGRNGGFRSDGHYRILQSRRPRCFKGATSEEVVDVPPQFVSDRLACDRLALEEYKKKDRPEDRSDDFAKLVGNASQHMYADPTRRFMFGTTIEDTNTRFWFFSRAIVLTSEPFNFIEQYTHLIEYVLSLSFGTAEELGYDMSIDRVAYPLAKDSSEYTIQYQYRVGEKTYRTIECLSSFRASGLLSRATRVWRVFQLDDPDHQERALKDVWIPSDAKTEFDIQQEIFHSIEGNRPGIDLKYREHFVEILQCEVVRTSVAQDDMPVFVRQRLVIKEHVPLRQSATAKRSRIMSGSNVAVPAGGSYANTNVISGLQRLYKGRKHVRVVFADVGTPLSEVRNHSILFRALVSALKGLEYMFIGHYVHRDISAGNVLLCGEMAKISDLEYAKRFLSEGPKNDPKTGTPVYMAVEVQESRYEFYVPPKDNPKPVRGKPPPSRVEPIFLHNYLHDVESLFWVGLHTLFSTVPATPAGASPTLRKLQSKLFNRIFRHCLDGGPDRRDLLVTGNFLDAAVVLPLDYQKALEQTHFLQSVLVFKYKQAYDEPGFPQHENFNSVYSTEDSDVNLFSAFETVAEGAYNGDTQLLSDKVIDTPAPSRAMSLREDNDDDDDRAHDQSYVSIGSESESSESSGSEEDEEDEEPPNKIRRKVGNATQKKASGRGRVEESLDSNRSAGKRKSTHTHRESVAGTRSTGSGKRKRQL</sequence>
<dbReference type="PANTHER" id="PTHR38248:SF2">
    <property type="entry name" value="FUNK1 11"/>
    <property type="match status" value="1"/>
</dbReference>
<feature type="compositionally biased region" description="Acidic residues" evidence="1">
    <location>
        <begin position="792"/>
        <end position="801"/>
    </location>
</feature>
<evidence type="ECO:0000313" key="3">
    <source>
        <dbReference type="EMBL" id="KAK0499828.1"/>
    </source>
</evidence>
<dbReference type="EMBL" id="JAUEPU010000009">
    <property type="protein sequence ID" value="KAK0499828.1"/>
    <property type="molecule type" value="Genomic_DNA"/>
</dbReference>
<evidence type="ECO:0000259" key="2">
    <source>
        <dbReference type="Pfam" id="PF17667"/>
    </source>
</evidence>
<protein>
    <recommendedName>
        <fullName evidence="2">Fungal-type protein kinase domain-containing protein</fullName>
    </recommendedName>
</protein>
<organism evidence="3 4">
    <name type="scientific">Armillaria luteobubalina</name>
    <dbReference type="NCBI Taxonomy" id="153913"/>
    <lineage>
        <taxon>Eukaryota</taxon>
        <taxon>Fungi</taxon>
        <taxon>Dikarya</taxon>
        <taxon>Basidiomycota</taxon>
        <taxon>Agaricomycotina</taxon>
        <taxon>Agaricomycetes</taxon>
        <taxon>Agaricomycetidae</taxon>
        <taxon>Agaricales</taxon>
        <taxon>Marasmiineae</taxon>
        <taxon>Physalacriaceae</taxon>
        <taxon>Armillaria</taxon>
    </lineage>
</organism>
<comment type="caution">
    <text evidence="3">The sequence shown here is derived from an EMBL/GenBank/DDBJ whole genome shotgun (WGS) entry which is preliminary data.</text>
</comment>
<feature type="region of interest" description="Disordered" evidence="1">
    <location>
        <begin position="1"/>
        <end position="39"/>
    </location>
</feature>
<evidence type="ECO:0000313" key="4">
    <source>
        <dbReference type="Proteomes" id="UP001175228"/>
    </source>
</evidence>
<dbReference type="AlphaFoldDB" id="A0AA39URJ7"/>
<proteinExistence type="predicted"/>
<feature type="region of interest" description="Disordered" evidence="1">
    <location>
        <begin position="748"/>
        <end position="862"/>
    </location>
</feature>
<dbReference type="Proteomes" id="UP001175228">
    <property type="component" value="Unassembled WGS sequence"/>
</dbReference>
<feature type="domain" description="Fungal-type protein kinase" evidence="2">
    <location>
        <begin position="212"/>
        <end position="620"/>
    </location>
</feature>
<dbReference type="SUPFAM" id="SSF56112">
    <property type="entry name" value="Protein kinase-like (PK-like)"/>
    <property type="match status" value="1"/>
</dbReference>
<dbReference type="Gene3D" id="1.10.510.10">
    <property type="entry name" value="Transferase(Phosphotransferase) domain 1"/>
    <property type="match status" value="1"/>
</dbReference>